<dbReference type="PANTHER" id="PTHR47143">
    <property type="entry name" value="TRANSIENT RECEPTOR POTENTIAL CATION CHANNEL PROTEIN PAINLESS"/>
    <property type="match status" value="1"/>
</dbReference>
<feature type="transmembrane region" description="Helical" evidence="14">
    <location>
        <begin position="727"/>
        <end position="749"/>
    </location>
</feature>
<evidence type="ECO:0000256" key="3">
    <source>
        <dbReference type="ARBA" id="ARBA00022606"/>
    </source>
</evidence>
<evidence type="ECO:0000256" key="14">
    <source>
        <dbReference type="SAM" id="Phobius"/>
    </source>
</evidence>
<dbReference type="SUPFAM" id="SSF48403">
    <property type="entry name" value="Ankyrin repeat"/>
    <property type="match status" value="1"/>
</dbReference>
<evidence type="ECO:0000256" key="4">
    <source>
        <dbReference type="ARBA" id="ARBA00022692"/>
    </source>
</evidence>
<dbReference type="Proteomes" id="UP000076858">
    <property type="component" value="Unassembled WGS sequence"/>
</dbReference>
<feature type="repeat" description="ANK" evidence="12">
    <location>
        <begin position="226"/>
        <end position="258"/>
    </location>
</feature>
<evidence type="ECO:0000256" key="12">
    <source>
        <dbReference type="PROSITE-ProRule" id="PRU00023"/>
    </source>
</evidence>
<feature type="transmembrane region" description="Helical" evidence="14">
    <location>
        <begin position="599"/>
        <end position="618"/>
    </location>
</feature>
<feature type="repeat" description="ANK" evidence="12">
    <location>
        <begin position="303"/>
        <end position="335"/>
    </location>
</feature>
<accession>A0A164PLK2</accession>
<evidence type="ECO:0000256" key="1">
    <source>
        <dbReference type="ARBA" id="ARBA00004141"/>
    </source>
</evidence>
<keyword evidence="3" id="KW-0716">Sensory transduction</keyword>
<proteinExistence type="predicted"/>
<keyword evidence="17" id="KW-1185">Reference proteome</keyword>
<comment type="subcellular location">
    <subcellularLocation>
        <location evidence="1">Membrane</location>
        <topology evidence="1">Multi-pass membrane protein</topology>
    </subcellularLocation>
</comment>
<reference evidence="16 17" key="1">
    <citation type="submission" date="2016-03" db="EMBL/GenBank/DDBJ databases">
        <title>EvidentialGene: Evidence-directed Construction of Genes on Genomes.</title>
        <authorList>
            <person name="Gilbert D.G."/>
            <person name="Choi J.-H."/>
            <person name="Mockaitis K."/>
            <person name="Colbourne J."/>
            <person name="Pfrender M."/>
        </authorList>
    </citation>
    <scope>NUCLEOTIDE SEQUENCE [LARGE SCALE GENOMIC DNA]</scope>
    <source>
        <strain evidence="16 17">Xinb3</strain>
        <tissue evidence="16">Complete organism</tissue>
    </source>
</reference>
<feature type="transmembrane region" description="Helical" evidence="14">
    <location>
        <begin position="664"/>
        <end position="683"/>
    </location>
</feature>
<dbReference type="PROSITE" id="PS50088">
    <property type="entry name" value="ANK_REPEAT"/>
    <property type="match status" value="5"/>
</dbReference>
<evidence type="ECO:0000256" key="6">
    <source>
        <dbReference type="ARBA" id="ARBA00022989"/>
    </source>
</evidence>
<evidence type="ECO:0000256" key="2">
    <source>
        <dbReference type="ARBA" id="ARBA00022448"/>
    </source>
</evidence>
<feature type="domain" description="Ion transport" evidence="15">
    <location>
        <begin position="554"/>
        <end position="757"/>
    </location>
</feature>
<evidence type="ECO:0000259" key="15">
    <source>
        <dbReference type="Pfam" id="PF00520"/>
    </source>
</evidence>
<dbReference type="Pfam" id="PF00520">
    <property type="entry name" value="Ion_trans"/>
    <property type="match status" value="1"/>
</dbReference>
<feature type="transmembrane region" description="Helical" evidence="14">
    <location>
        <begin position="498"/>
        <end position="519"/>
    </location>
</feature>
<dbReference type="STRING" id="35525.A0A164PLK2"/>
<keyword evidence="16" id="KW-0808">Transferase</keyword>
<evidence type="ECO:0000256" key="5">
    <source>
        <dbReference type="ARBA" id="ARBA00022737"/>
    </source>
</evidence>
<dbReference type="InterPro" id="IPR002110">
    <property type="entry name" value="Ankyrin_rpt"/>
</dbReference>
<feature type="repeat" description="ANK" evidence="12">
    <location>
        <begin position="372"/>
        <end position="404"/>
    </location>
</feature>
<keyword evidence="11" id="KW-0407">Ion channel</keyword>
<keyword evidence="4 14" id="KW-0812">Transmembrane</keyword>
<dbReference type="InterPro" id="IPR052076">
    <property type="entry name" value="TRP_cation_channel"/>
</dbReference>
<keyword evidence="10" id="KW-0325">Glycoprotein</keyword>
<protein>
    <submittedName>
        <fullName evidence="16">Putative Palmitoyltransferase</fullName>
    </submittedName>
</protein>
<sequence>MNNHIRMEYMHLLPWRRLVKENGDEELGLDDDNLSESETHYHDVNNPRGSVYSKYSLNEGDLQLLGLIREENGIIEETETTGERFSATINQRLMMAVEDRDISGIEFCLKSGAEPNSQYGPNKITALHLATVGAPEAVQVLLKHGADVKAADSRGITPLHLAAGIGCENLVQQLIVAGADVNVQDYARENGGGQETPLHRAAVGGHLEALRQLIHGGAQVDIGEVRGRTPLHYAAQRGAAGCIQALLDYQADPNLSDKTGATALLLLGGGYLIKGHRRVSGYSESVEILIRGGAKVNVKDPNTGVTPLHQAVTLGRLESTKLLLASGADLTAQDSEGGTPFHSCALKGQASTLKYLLSQPGARDAVNLADSKGRMPLHKAAYRGSAECIQLLLKAGADLGAKTKTGLSAATLILQLPNGAKMLSKRLDESIISNGIDPSEVACRIKFDYSVLLTKHKFQQMGVIEDIMDDRRQRRTADLLQHPVIESFLFLKWRKIRFLFFSNILLYLILVSGVTAYVLSSVWNDPKPPVESELTTISPNLNISETATEPLPTSPITSEPETVMQLQLSLNIIILIIIVQEVIQFTSLHYQYFREPESWIKLGALVTSTIVIFSAPPWPSWVHHLSAVAVLLGWSEVTLLLGRLPTFGVYALMFYAVAQHLVKFIFVFFFFLAGFSFSFHLFFKDRHETFSSPGTSLLRTFAMMIGDTSYDDYMTEGNVSLEGTAHVIYFFFLVLVSLILMNLLIGLAVNDIQGLQNEGRVKRLRKQAEFIVYLEDIVSNRFLRWVLFCSGIIQRLNMWINLEPVFTFSPAGRKMKVVVLPSSTVERAVAIVQEGRVPVESMTISDTYNLLHECVASIGALRQRIESLERGLVGPVSAAALPDSGSSETVELTGDAGVSQEPPDSADQQEDSDSSVSELDYPKSHKGDPDGISDHRDGPYSRLGRSLSRKTNKTTKTVLKRSIQSELLDIKRMLIALTSKGDISS</sequence>
<evidence type="ECO:0000256" key="13">
    <source>
        <dbReference type="SAM" id="MobiDB-lite"/>
    </source>
</evidence>
<evidence type="ECO:0000256" key="8">
    <source>
        <dbReference type="ARBA" id="ARBA00023065"/>
    </source>
</evidence>
<dbReference type="GO" id="GO:0016740">
    <property type="term" value="F:transferase activity"/>
    <property type="evidence" value="ECO:0007669"/>
    <property type="project" value="UniProtKB-KW"/>
</dbReference>
<dbReference type="InterPro" id="IPR005821">
    <property type="entry name" value="Ion_trans_dom"/>
</dbReference>
<keyword evidence="5" id="KW-0677">Repeat</keyword>
<dbReference type="GO" id="GO:0034703">
    <property type="term" value="C:cation channel complex"/>
    <property type="evidence" value="ECO:0007669"/>
    <property type="project" value="UniProtKB-ARBA"/>
</dbReference>
<keyword evidence="9 14" id="KW-0472">Membrane</keyword>
<dbReference type="Pfam" id="PF12796">
    <property type="entry name" value="Ank_2"/>
    <property type="match status" value="2"/>
</dbReference>
<name>A0A164PLK2_9CRUS</name>
<feature type="transmembrane region" description="Helical" evidence="14">
    <location>
        <begin position="638"/>
        <end position="657"/>
    </location>
</feature>
<gene>
    <name evidence="16" type="ORF">APZ42_029457</name>
</gene>
<organism evidence="16 17">
    <name type="scientific">Daphnia magna</name>
    <dbReference type="NCBI Taxonomy" id="35525"/>
    <lineage>
        <taxon>Eukaryota</taxon>
        <taxon>Metazoa</taxon>
        <taxon>Ecdysozoa</taxon>
        <taxon>Arthropoda</taxon>
        <taxon>Crustacea</taxon>
        <taxon>Branchiopoda</taxon>
        <taxon>Diplostraca</taxon>
        <taxon>Cladocera</taxon>
        <taxon>Anomopoda</taxon>
        <taxon>Daphniidae</taxon>
        <taxon>Daphnia</taxon>
    </lineage>
</organism>
<dbReference type="OrthoDB" id="5402602at2759"/>
<dbReference type="PRINTS" id="PR01415">
    <property type="entry name" value="ANKYRIN"/>
</dbReference>
<dbReference type="EMBL" id="LRGB01002580">
    <property type="protein sequence ID" value="KZS06948.1"/>
    <property type="molecule type" value="Genomic_DNA"/>
</dbReference>
<evidence type="ECO:0000256" key="7">
    <source>
        <dbReference type="ARBA" id="ARBA00023043"/>
    </source>
</evidence>
<evidence type="ECO:0000313" key="17">
    <source>
        <dbReference type="Proteomes" id="UP000076858"/>
    </source>
</evidence>
<dbReference type="InterPro" id="IPR036770">
    <property type="entry name" value="Ankyrin_rpt-contain_sf"/>
</dbReference>
<feature type="transmembrane region" description="Helical" evidence="14">
    <location>
        <begin position="568"/>
        <end position="587"/>
    </location>
</feature>
<dbReference type="Gene3D" id="1.25.40.20">
    <property type="entry name" value="Ankyrin repeat-containing domain"/>
    <property type="match status" value="4"/>
</dbReference>
<evidence type="ECO:0000256" key="10">
    <source>
        <dbReference type="ARBA" id="ARBA00023180"/>
    </source>
</evidence>
<dbReference type="Pfam" id="PF13857">
    <property type="entry name" value="Ank_5"/>
    <property type="match status" value="1"/>
</dbReference>
<feature type="repeat" description="ANK" evidence="12">
    <location>
        <begin position="193"/>
        <end position="225"/>
    </location>
</feature>
<keyword evidence="2" id="KW-0813">Transport</keyword>
<evidence type="ECO:0000256" key="11">
    <source>
        <dbReference type="ARBA" id="ARBA00023303"/>
    </source>
</evidence>
<feature type="region of interest" description="Disordered" evidence="13">
    <location>
        <begin position="879"/>
        <end position="958"/>
    </location>
</feature>
<evidence type="ECO:0000313" key="16">
    <source>
        <dbReference type="EMBL" id="KZS06948.1"/>
    </source>
</evidence>
<dbReference type="Pfam" id="PF13637">
    <property type="entry name" value="Ank_4"/>
    <property type="match status" value="1"/>
</dbReference>
<comment type="caution">
    <text evidence="16">The sequence shown here is derived from an EMBL/GenBank/DDBJ whole genome shotgun (WGS) entry which is preliminary data.</text>
</comment>
<feature type="compositionally biased region" description="Basic and acidic residues" evidence="13">
    <location>
        <begin position="920"/>
        <end position="939"/>
    </location>
</feature>
<dbReference type="SMART" id="SM00248">
    <property type="entry name" value="ANK"/>
    <property type="match status" value="9"/>
</dbReference>
<dbReference type="AlphaFoldDB" id="A0A164PLK2"/>
<keyword evidence="7 12" id="KW-0040">ANK repeat</keyword>
<evidence type="ECO:0000256" key="9">
    <source>
        <dbReference type="ARBA" id="ARBA00023136"/>
    </source>
</evidence>
<keyword evidence="6 14" id="KW-1133">Transmembrane helix</keyword>
<dbReference type="Gene3D" id="1.10.287.70">
    <property type="match status" value="1"/>
</dbReference>
<dbReference type="PANTHER" id="PTHR47143:SF1">
    <property type="entry name" value="ION_TRANS DOMAIN-CONTAINING PROTEIN"/>
    <property type="match status" value="1"/>
</dbReference>
<dbReference type="GO" id="GO:0005216">
    <property type="term" value="F:monoatomic ion channel activity"/>
    <property type="evidence" value="ECO:0007669"/>
    <property type="project" value="InterPro"/>
</dbReference>
<dbReference type="PROSITE" id="PS50297">
    <property type="entry name" value="ANK_REP_REGION"/>
    <property type="match status" value="5"/>
</dbReference>
<keyword evidence="8" id="KW-0406">Ion transport</keyword>
<feature type="repeat" description="ANK" evidence="12">
    <location>
        <begin position="154"/>
        <end position="186"/>
    </location>
</feature>